<proteinExistence type="inferred from homology"/>
<name>A0A3R7PD87_PENVA</name>
<dbReference type="Pfam" id="PF00151">
    <property type="entry name" value="Lipase"/>
    <property type="match status" value="1"/>
</dbReference>
<evidence type="ECO:0000256" key="6">
    <source>
        <dbReference type="SAM" id="MobiDB-lite"/>
    </source>
</evidence>
<dbReference type="STRING" id="6689.A0A3R7PD87"/>
<evidence type="ECO:0000259" key="7">
    <source>
        <dbReference type="Pfam" id="PF00151"/>
    </source>
</evidence>
<dbReference type="Gene3D" id="2.60.60.20">
    <property type="entry name" value="PLAT/LH2 domain"/>
    <property type="match status" value="1"/>
</dbReference>
<keyword evidence="4" id="KW-1015">Disulfide bond</keyword>
<evidence type="ECO:0000256" key="1">
    <source>
        <dbReference type="ARBA" id="ARBA00004613"/>
    </source>
</evidence>
<dbReference type="PANTHER" id="PTHR11610">
    <property type="entry name" value="LIPASE"/>
    <property type="match status" value="1"/>
</dbReference>
<evidence type="ECO:0000256" key="5">
    <source>
        <dbReference type="RuleBase" id="RU004262"/>
    </source>
</evidence>
<dbReference type="InterPro" id="IPR036392">
    <property type="entry name" value="PLAT/LH2_dom_sf"/>
</dbReference>
<dbReference type="Gene3D" id="3.40.50.1820">
    <property type="entry name" value="alpha/beta hydrolase"/>
    <property type="match status" value="1"/>
</dbReference>
<evidence type="ECO:0000256" key="4">
    <source>
        <dbReference type="ARBA" id="ARBA00023157"/>
    </source>
</evidence>
<evidence type="ECO:0000313" key="9">
    <source>
        <dbReference type="Proteomes" id="UP000283509"/>
    </source>
</evidence>
<dbReference type="GO" id="GO:0016042">
    <property type="term" value="P:lipid catabolic process"/>
    <property type="evidence" value="ECO:0007669"/>
    <property type="project" value="TreeGrafter"/>
</dbReference>
<organism evidence="8 9">
    <name type="scientific">Penaeus vannamei</name>
    <name type="common">Whiteleg shrimp</name>
    <name type="synonym">Litopenaeus vannamei</name>
    <dbReference type="NCBI Taxonomy" id="6689"/>
    <lineage>
        <taxon>Eukaryota</taxon>
        <taxon>Metazoa</taxon>
        <taxon>Ecdysozoa</taxon>
        <taxon>Arthropoda</taxon>
        <taxon>Crustacea</taxon>
        <taxon>Multicrustacea</taxon>
        <taxon>Malacostraca</taxon>
        <taxon>Eumalacostraca</taxon>
        <taxon>Eucarida</taxon>
        <taxon>Decapoda</taxon>
        <taxon>Dendrobranchiata</taxon>
        <taxon>Penaeoidea</taxon>
        <taxon>Penaeidae</taxon>
        <taxon>Penaeus</taxon>
    </lineage>
</organism>
<reference evidence="8 9" key="2">
    <citation type="submission" date="2019-01" db="EMBL/GenBank/DDBJ databases">
        <title>The decoding of complex shrimp genome reveals the adaptation for benthos swimmer, frequently molting mechanism and breeding impact on genome.</title>
        <authorList>
            <person name="Sun Y."/>
            <person name="Gao Y."/>
            <person name="Yu Y."/>
        </authorList>
    </citation>
    <scope>NUCLEOTIDE SEQUENCE [LARGE SCALE GENOMIC DNA]</scope>
    <source>
        <tissue evidence="8">Muscle</tissue>
    </source>
</reference>
<dbReference type="PRINTS" id="PR00823">
    <property type="entry name" value="PANCLIPASE"/>
</dbReference>
<evidence type="ECO:0000256" key="2">
    <source>
        <dbReference type="ARBA" id="ARBA00010701"/>
    </source>
</evidence>
<protein>
    <submittedName>
        <fullName evidence="8">Putative triacylglycerol lipase</fullName>
    </submittedName>
</protein>
<dbReference type="InterPro" id="IPR029058">
    <property type="entry name" value="AB_hydrolase_fold"/>
</dbReference>
<dbReference type="SUPFAM" id="SSF53474">
    <property type="entry name" value="alpha/beta-Hydrolases"/>
    <property type="match status" value="1"/>
</dbReference>
<comment type="similarity">
    <text evidence="2 5">Belongs to the AB hydrolase superfamily. Lipase family.</text>
</comment>
<dbReference type="SUPFAM" id="SSF49723">
    <property type="entry name" value="Lipase/lipooxygenase domain (PLAT/LH2 domain)"/>
    <property type="match status" value="1"/>
</dbReference>
<dbReference type="InterPro" id="IPR000734">
    <property type="entry name" value="TAG_lipase"/>
</dbReference>
<dbReference type="EMBL" id="QCYY01002831">
    <property type="protein sequence ID" value="ROT67232.1"/>
    <property type="molecule type" value="Genomic_DNA"/>
</dbReference>
<keyword evidence="9" id="KW-1185">Reference proteome</keyword>
<dbReference type="CDD" id="cd00707">
    <property type="entry name" value="Pancreat_lipase_like"/>
    <property type="match status" value="1"/>
</dbReference>
<dbReference type="InterPro" id="IPR013818">
    <property type="entry name" value="Lipase"/>
</dbReference>
<accession>A0A3R7PD87</accession>
<reference evidence="8 9" key="1">
    <citation type="submission" date="2018-04" db="EMBL/GenBank/DDBJ databases">
        <authorList>
            <person name="Zhang X."/>
            <person name="Yuan J."/>
            <person name="Li F."/>
            <person name="Xiang J."/>
        </authorList>
    </citation>
    <scope>NUCLEOTIDE SEQUENCE [LARGE SCALE GENOMIC DNA]</scope>
    <source>
        <tissue evidence="8">Muscle</tissue>
    </source>
</reference>
<dbReference type="PANTHER" id="PTHR11610:SF173">
    <property type="entry name" value="LIPASE DOMAIN-CONTAINING PROTEIN-RELATED"/>
    <property type="match status" value="1"/>
</dbReference>
<dbReference type="GO" id="GO:0004806">
    <property type="term" value="F:triacylglycerol lipase activity"/>
    <property type="evidence" value="ECO:0007669"/>
    <property type="project" value="InterPro"/>
</dbReference>
<dbReference type="InterPro" id="IPR002331">
    <property type="entry name" value="Lipase_panc"/>
</dbReference>
<gene>
    <name evidence="8" type="ORF">C7M84_014708</name>
</gene>
<comment type="subcellular location">
    <subcellularLocation>
        <location evidence="1">Secreted</location>
    </subcellularLocation>
</comment>
<feature type="region of interest" description="Disordered" evidence="6">
    <location>
        <begin position="1"/>
        <end position="25"/>
    </location>
</feature>
<dbReference type="GO" id="GO:0005615">
    <property type="term" value="C:extracellular space"/>
    <property type="evidence" value="ECO:0007669"/>
    <property type="project" value="TreeGrafter"/>
</dbReference>
<dbReference type="AlphaFoldDB" id="A0A3R7PD87"/>
<comment type="caution">
    <text evidence="8">The sequence shown here is derived from an EMBL/GenBank/DDBJ whole genome shotgun (WGS) entry which is preliminary data.</text>
</comment>
<keyword evidence="3" id="KW-0964">Secreted</keyword>
<dbReference type="PRINTS" id="PR00821">
    <property type="entry name" value="TAGLIPASE"/>
</dbReference>
<evidence type="ECO:0000256" key="3">
    <source>
        <dbReference type="ARBA" id="ARBA00022525"/>
    </source>
</evidence>
<feature type="domain" description="Lipase" evidence="7">
    <location>
        <begin position="147"/>
        <end position="480"/>
    </location>
</feature>
<dbReference type="OrthoDB" id="199913at2759"/>
<dbReference type="InterPro" id="IPR033906">
    <property type="entry name" value="Lipase_N"/>
</dbReference>
<dbReference type="Proteomes" id="UP000283509">
    <property type="component" value="Unassembled WGS sequence"/>
</dbReference>
<sequence length="631" mass="70580">MTSPPPPAAPDAPLGCPARRRNTRGCLNPKRRQRIPLADKASGELCLSLPASLPPLARHFHSSPIAPSLPQAIAPSRFPQFSLQGKGTKENGGPAYTVPMEFELPVRPREMPTHIPLVPSNPLVLSTSCSQRKKKIMEENTRQEDKEWCDPVLGCLSITEDWYHPNRPINVCPDSRAHINTRFMLHTRNEPGETTDTFLTADKAVIDATTFDPAKPIKFITHGFIDTGNTEWLRRMARAMITQGDYNVIRVNWGAGSLPMYYSATANTRVVGLEIAYLVNFFIDNYGVDPANVHLIGHSLGSHVSGYAGERISGLGRITGLDPAGPYFTETPSFIHLDATDAVFVDNIHTDADTIYVLGYGTEQEMGNVDFYPNSGHDQPGCDPVSIGIEIIDDIGEGGRDLAACSHDRSVELFEDSLGEPCPYLAHECIDYDSFEQGRCASCNEDNSACAFMGIHADQYTAKTRENVRMYFDTDSKAPYCYYHYQIVIDTAHPKNAEDWVQGHLTLWLYGDNGNVIEKVQITRDHERFDHGQPKYFLLTSHVDISRVIRVEAHWEYDDTLTNPGSYCWMLLCNRALYVRSVRISSMEYYPEESRLDHTRVVCDRSSDYLEIKSGHTAVLTSEDSCVFTIA</sequence>
<feature type="compositionally biased region" description="Pro residues" evidence="6">
    <location>
        <begin position="1"/>
        <end position="10"/>
    </location>
</feature>
<evidence type="ECO:0000313" key="8">
    <source>
        <dbReference type="EMBL" id="ROT67232.1"/>
    </source>
</evidence>
<dbReference type="FunFam" id="3.40.50.1820:FF:000033">
    <property type="entry name" value="Pancreatic triacylglycerol lipase"/>
    <property type="match status" value="1"/>
</dbReference>